<organism evidence="3 4">
    <name type="scientific">Sphagnurus paluster</name>
    <dbReference type="NCBI Taxonomy" id="117069"/>
    <lineage>
        <taxon>Eukaryota</taxon>
        <taxon>Fungi</taxon>
        <taxon>Dikarya</taxon>
        <taxon>Basidiomycota</taxon>
        <taxon>Agaricomycotina</taxon>
        <taxon>Agaricomycetes</taxon>
        <taxon>Agaricomycetidae</taxon>
        <taxon>Agaricales</taxon>
        <taxon>Tricholomatineae</taxon>
        <taxon>Lyophyllaceae</taxon>
        <taxon>Sphagnurus</taxon>
    </lineage>
</organism>
<evidence type="ECO:0000256" key="2">
    <source>
        <dbReference type="SAM" id="SignalP"/>
    </source>
</evidence>
<comment type="caution">
    <text evidence="3">The sequence shown here is derived from an EMBL/GenBank/DDBJ whole genome shotgun (WGS) entry which is preliminary data.</text>
</comment>
<evidence type="ECO:0000313" key="4">
    <source>
        <dbReference type="Proteomes" id="UP000717328"/>
    </source>
</evidence>
<evidence type="ECO:0008006" key="5">
    <source>
        <dbReference type="Google" id="ProtNLM"/>
    </source>
</evidence>
<feature type="region of interest" description="Disordered" evidence="1">
    <location>
        <begin position="179"/>
        <end position="233"/>
    </location>
</feature>
<reference evidence="3" key="2">
    <citation type="submission" date="2021-10" db="EMBL/GenBank/DDBJ databases">
        <title>Phylogenomics reveals ancestral predisposition of the termite-cultivated fungus Termitomyces towards a domesticated lifestyle.</title>
        <authorList>
            <person name="Auxier B."/>
            <person name="Grum-Grzhimaylo A."/>
            <person name="Cardenas M.E."/>
            <person name="Lodge J.D."/>
            <person name="Laessoe T."/>
            <person name="Pedersen O."/>
            <person name="Smith M.E."/>
            <person name="Kuyper T.W."/>
            <person name="Franco-Molano E.A."/>
            <person name="Baroni T.J."/>
            <person name="Aanen D.K."/>
        </authorList>
    </citation>
    <scope>NUCLEOTIDE SEQUENCE</scope>
    <source>
        <strain evidence="3">D49</strain>
    </source>
</reference>
<protein>
    <recommendedName>
        <fullName evidence="5">Carbohydrate-binding module family 19 domain-containing protein</fullName>
    </recommendedName>
</protein>
<dbReference type="AlphaFoldDB" id="A0A9P7FRT8"/>
<dbReference type="EMBL" id="JABCKI010005972">
    <property type="protein sequence ID" value="KAG5636125.1"/>
    <property type="molecule type" value="Genomic_DNA"/>
</dbReference>
<feature type="chain" id="PRO_5040477348" description="Carbohydrate-binding module family 19 domain-containing protein" evidence="2">
    <location>
        <begin position="20"/>
        <end position="320"/>
    </location>
</feature>
<accession>A0A9P7FRT8</accession>
<proteinExistence type="predicted"/>
<name>A0A9P7FRT8_9AGAR</name>
<feature type="compositionally biased region" description="Low complexity" evidence="1">
    <location>
        <begin position="215"/>
        <end position="233"/>
    </location>
</feature>
<feature type="signal peptide" evidence="2">
    <location>
        <begin position="1"/>
        <end position="19"/>
    </location>
</feature>
<reference evidence="3" key="1">
    <citation type="submission" date="2021-02" db="EMBL/GenBank/DDBJ databases">
        <authorList>
            <person name="Nieuwenhuis M."/>
            <person name="Van De Peppel L.J.J."/>
        </authorList>
    </citation>
    <scope>NUCLEOTIDE SEQUENCE</scope>
    <source>
        <strain evidence="3">D49</strain>
    </source>
</reference>
<gene>
    <name evidence="3" type="ORF">H0H81_009032</name>
</gene>
<keyword evidence="4" id="KW-1185">Reference proteome</keyword>
<dbReference type="OrthoDB" id="2362516at2759"/>
<sequence length="320" mass="33176">MVQISTLFILYTLSTFTNAAPIEKRISQIISDSTRDWKDACVKAGGAQQCNDIAQTAFSTLLAAGKNCDQQDAGDKMIDLAKTLNNDAEMIRLAQLFVQQPRNAPDNLQVPYCQSAPKNAELSGLFHCQFASSNFDKFSGDQTGNLPLGVSTVSPPGSCPAKTDGPVPDGIQLNTLVKNPRDSGAVAPPPPSAPSATEPLPTLSATSKVAEVTSTAEAPVKTTAPAAPPANQTGFALQNGKDAKALNEQFTKLTADSTCVNGTQACVNGGFAQCVNEKFIITQCTSGAVCAALPLVNSPGTSITCTTPEDVLARIAATGA</sequence>
<keyword evidence="2" id="KW-0732">Signal</keyword>
<evidence type="ECO:0000313" key="3">
    <source>
        <dbReference type="EMBL" id="KAG5636125.1"/>
    </source>
</evidence>
<evidence type="ECO:0000256" key="1">
    <source>
        <dbReference type="SAM" id="MobiDB-lite"/>
    </source>
</evidence>
<dbReference type="Proteomes" id="UP000717328">
    <property type="component" value="Unassembled WGS sequence"/>
</dbReference>